<dbReference type="InterPro" id="IPR053139">
    <property type="entry name" value="Surface_bspA-like"/>
</dbReference>
<reference evidence="1 2" key="1">
    <citation type="submission" date="2018-05" db="EMBL/GenBank/DDBJ databases">
        <title>Genomic Encyclopedia of Type Strains, Phase I: the one thousand microbial genomes (KMG-I) project.</title>
        <authorList>
            <person name="Kyrpides N."/>
        </authorList>
    </citation>
    <scope>NUCLEOTIDE SEQUENCE [LARGE SCALE GENOMIC DNA]</scope>
    <source>
        <strain evidence="1 2">DSM 15611</strain>
    </source>
</reference>
<dbReference type="InterPro" id="IPR032675">
    <property type="entry name" value="LRR_dom_sf"/>
</dbReference>
<comment type="caution">
    <text evidence="1">The sequence shown here is derived from an EMBL/GenBank/DDBJ whole genome shotgun (WGS) entry which is preliminary data.</text>
</comment>
<dbReference type="Gene3D" id="3.80.10.10">
    <property type="entry name" value="Ribonuclease Inhibitor"/>
    <property type="match status" value="2"/>
</dbReference>
<sequence>MAFAMMCTVAFAQEKRVTLTQAGTLSSQIAAEEKLNITNLSITGPINGTDILFIREMAGAGKEENLSTTGKLTHLNLQAANLVNGGDSYFFVQKNGSKKGYNIAEDNLVDHYMFYGCDKLVNVTLPANTLKINNYAFFGCKSLASITIPASVDYLGDYAFAKCEALKKVEIPASVNNMGNAAFNSCTALETATFDKDCEITNIRRKTFEGCTALKTVKLPSTVESLGLRAFANCSSLSSFTLPASFIEKASDTFEDTPIKNYYVEDGIEGFAAVDGVLYNEDLSTLLLYPVARTDQSFTVPENVMAIGEQAFFGATNLKSVKLPSRLTNILELAFAKSAITEIEFPAELTSIDSEAFSNCRSLTKATFKGGISGIGAKAFSATRLKEVKFNEMNAVPELGRQTFFTLNRDLKFYVPDAKIEAFKQAIVSANASNEGRYEVLGLSATGISNVQNTDAAAEVSRFNAAGQRVSAPVRGLNIVKMANGKTVKTIAR</sequence>
<dbReference type="Proteomes" id="UP000248314">
    <property type="component" value="Unassembled WGS sequence"/>
</dbReference>
<proteinExistence type="predicted"/>
<protein>
    <submittedName>
        <fullName evidence="1">Leucine rich repeat (LRR) protein</fullName>
    </submittedName>
</protein>
<accession>A0A318I2P0</accession>
<dbReference type="EMBL" id="QJJX01000001">
    <property type="protein sequence ID" value="PXX24772.1"/>
    <property type="molecule type" value="Genomic_DNA"/>
</dbReference>
<evidence type="ECO:0000313" key="2">
    <source>
        <dbReference type="Proteomes" id="UP000248314"/>
    </source>
</evidence>
<dbReference type="STRING" id="1122991.GCA_000613445_02385"/>
<dbReference type="AlphaFoldDB" id="A0A318I2P0"/>
<keyword evidence="2" id="KW-1185">Reference proteome</keyword>
<gene>
    <name evidence="1" type="ORF">EJ73_00038</name>
</gene>
<dbReference type="InterPro" id="IPR026906">
    <property type="entry name" value="LRR_5"/>
</dbReference>
<dbReference type="Pfam" id="PF13306">
    <property type="entry name" value="LRR_5"/>
    <property type="match status" value="3"/>
</dbReference>
<dbReference type="SUPFAM" id="SSF52058">
    <property type="entry name" value="L domain-like"/>
    <property type="match status" value="2"/>
</dbReference>
<dbReference type="PANTHER" id="PTHR45661">
    <property type="entry name" value="SURFACE ANTIGEN"/>
    <property type="match status" value="1"/>
</dbReference>
<name>A0A318I2P0_9BACT</name>
<dbReference type="Gene3D" id="3.40.50.12480">
    <property type="match status" value="1"/>
</dbReference>
<evidence type="ECO:0000313" key="1">
    <source>
        <dbReference type="EMBL" id="PXX24772.1"/>
    </source>
</evidence>
<organism evidence="1 2">
    <name type="scientific">Hoylesella shahii DSM 15611 = JCM 12083</name>
    <dbReference type="NCBI Taxonomy" id="1122991"/>
    <lineage>
        <taxon>Bacteria</taxon>
        <taxon>Pseudomonadati</taxon>
        <taxon>Bacteroidota</taxon>
        <taxon>Bacteroidia</taxon>
        <taxon>Bacteroidales</taxon>
        <taxon>Prevotellaceae</taxon>
        <taxon>Hoylesella</taxon>
    </lineage>
</organism>
<dbReference type="PANTHER" id="PTHR45661:SF3">
    <property type="entry name" value="IG-LIKE DOMAIN-CONTAINING PROTEIN"/>
    <property type="match status" value="1"/>
</dbReference>
<dbReference type="RefSeq" id="WP_244912889.1">
    <property type="nucleotide sequence ID" value="NZ_QJJX01000001.1"/>
</dbReference>